<evidence type="ECO:0000313" key="2">
    <source>
        <dbReference type="EMBL" id="CAB0585647.1"/>
    </source>
</evidence>
<name>A0A1X4KYT2_CORDP</name>
<dbReference type="AlphaFoldDB" id="A0A1X4KYT2"/>
<keyword evidence="1" id="KW-1133">Transmembrane helix</keyword>
<dbReference type="RefSeq" id="WP_004566455.1">
    <property type="nucleotide sequence ID" value="NZ_CAJDXW010000008.1"/>
</dbReference>
<evidence type="ECO:0000313" key="3">
    <source>
        <dbReference type="Proteomes" id="UP000480222"/>
    </source>
</evidence>
<gene>
    <name evidence="2" type="ORF">CIP107547_00476</name>
</gene>
<comment type="caution">
    <text evidence="2">The sequence shown here is derived from an EMBL/GenBank/DDBJ whole genome shotgun (WGS) entry which is preliminary data.</text>
</comment>
<evidence type="ECO:0008006" key="4">
    <source>
        <dbReference type="Google" id="ProtNLM"/>
    </source>
</evidence>
<proteinExistence type="predicted"/>
<feature type="transmembrane region" description="Helical" evidence="1">
    <location>
        <begin position="78"/>
        <end position="98"/>
    </location>
</feature>
<evidence type="ECO:0000256" key="1">
    <source>
        <dbReference type="SAM" id="Phobius"/>
    </source>
</evidence>
<organism evidence="2 3">
    <name type="scientific">Corynebacterium diphtheriae</name>
    <dbReference type="NCBI Taxonomy" id="1717"/>
    <lineage>
        <taxon>Bacteria</taxon>
        <taxon>Bacillati</taxon>
        <taxon>Actinomycetota</taxon>
        <taxon>Actinomycetes</taxon>
        <taxon>Mycobacteriales</taxon>
        <taxon>Corynebacteriaceae</taxon>
        <taxon>Corynebacterium</taxon>
    </lineage>
</organism>
<reference evidence="2 3" key="1">
    <citation type="submission" date="2020-02" db="EMBL/GenBank/DDBJ databases">
        <authorList>
            <person name="Brisse S."/>
        </authorList>
    </citation>
    <scope>NUCLEOTIDE SEQUENCE [LARGE SCALE GENOMIC DNA]</scope>
    <source>
        <strain evidence="2">CIP107547</strain>
    </source>
</reference>
<accession>A0A1X4KYT2</accession>
<dbReference type="EMBL" id="CADDAV010000008">
    <property type="protein sequence ID" value="CAB0585647.1"/>
    <property type="molecule type" value="Genomic_DNA"/>
</dbReference>
<keyword evidence="1" id="KW-0812">Transmembrane</keyword>
<sequence length="116" mass="12335">MSHSLDATQESGNYPVFEGRMHYIDGYDPSSLWAPHSSLQRTSTWVGMGAILAGLAGLGTLIFGLASSTVGSQEAWSTYALIGGVIAAVLLIGGFVLIHMGRAAYRQYRAETGRVN</sequence>
<keyword evidence="1" id="KW-0472">Membrane</keyword>
<dbReference type="OMA" id="APERMHY"/>
<feature type="transmembrane region" description="Helical" evidence="1">
    <location>
        <begin position="45"/>
        <end position="66"/>
    </location>
</feature>
<dbReference type="Proteomes" id="UP000480222">
    <property type="component" value="Unassembled WGS sequence"/>
</dbReference>
<protein>
    <recommendedName>
        <fullName evidence="4">Transmembrane protein</fullName>
    </recommendedName>
</protein>